<keyword evidence="23" id="KW-1185">Reference proteome</keyword>
<protein>
    <recommendedName>
        <fullName evidence="5">Oxygen sensor histidine kinase NreB</fullName>
        <ecNumber evidence="4">2.7.13.3</ecNumber>
    </recommendedName>
    <alternativeName>
        <fullName evidence="18">Nitrogen regulation protein B</fullName>
    </alternativeName>
</protein>
<dbReference type="EMBL" id="JAVKGR010000004">
    <property type="protein sequence ID" value="MDR8018973.1"/>
    <property type="molecule type" value="Genomic_DNA"/>
</dbReference>
<keyword evidence="20" id="KW-0472">Membrane</keyword>
<evidence type="ECO:0000313" key="22">
    <source>
        <dbReference type="EMBL" id="MDR8018973.1"/>
    </source>
</evidence>
<evidence type="ECO:0000256" key="12">
    <source>
        <dbReference type="ARBA" id="ARBA00022777"/>
    </source>
</evidence>
<feature type="transmembrane region" description="Helical" evidence="20">
    <location>
        <begin position="83"/>
        <end position="106"/>
    </location>
</feature>
<proteinExistence type="predicted"/>
<dbReference type="Pfam" id="PF07730">
    <property type="entry name" value="HisKA_3"/>
    <property type="match status" value="1"/>
</dbReference>
<evidence type="ECO:0000256" key="10">
    <source>
        <dbReference type="ARBA" id="ARBA00022723"/>
    </source>
</evidence>
<dbReference type="Gene3D" id="1.20.5.1930">
    <property type="match status" value="1"/>
</dbReference>
<dbReference type="Pfam" id="PF02518">
    <property type="entry name" value="HATPase_c"/>
    <property type="match status" value="1"/>
</dbReference>
<dbReference type="CDD" id="cd16917">
    <property type="entry name" value="HATPase_UhpB-NarQ-NarX-like"/>
    <property type="match status" value="1"/>
</dbReference>
<keyword evidence="8" id="KW-0597">Phosphoprotein</keyword>
<dbReference type="PIRSF" id="PIRSF037434">
    <property type="entry name" value="STHK_ChrS"/>
    <property type="match status" value="1"/>
</dbReference>
<dbReference type="GO" id="GO:0016301">
    <property type="term" value="F:kinase activity"/>
    <property type="evidence" value="ECO:0007669"/>
    <property type="project" value="UniProtKB-KW"/>
</dbReference>
<evidence type="ECO:0000256" key="18">
    <source>
        <dbReference type="ARBA" id="ARBA00030800"/>
    </source>
</evidence>
<evidence type="ECO:0000256" key="7">
    <source>
        <dbReference type="ARBA" id="ARBA00022490"/>
    </source>
</evidence>
<comment type="cofactor">
    <cofactor evidence="2">
        <name>[4Fe-4S] cluster</name>
        <dbReference type="ChEBI" id="CHEBI:49883"/>
    </cofactor>
</comment>
<dbReference type="InterPro" id="IPR011712">
    <property type="entry name" value="Sig_transdc_His_kin_sub3_dim/P"/>
</dbReference>
<dbReference type="SUPFAM" id="SSF55874">
    <property type="entry name" value="ATPase domain of HSP90 chaperone/DNA topoisomerase II/histidine kinase"/>
    <property type="match status" value="1"/>
</dbReference>
<dbReference type="PRINTS" id="PR00344">
    <property type="entry name" value="BCTRLSENSOR"/>
</dbReference>
<evidence type="ECO:0000256" key="11">
    <source>
        <dbReference type="ARBA" id="ARBA00022741"/>
    </source>
</evidence>
<evidence type="ECO:0000256" key="15">
    <source>
        <dbReference type="ARBA" id="ARBA00023012"/>
    </source>
</evidence>
<keyword evidence="15" id="KW-0902">Two-component regulatory system</keyword>
<keyword evidence="13" id="KW-0067">ATP-binding</keyword>
<dbReference type="EC" id="2.7.13.3" evidence="4"/>
<dbReference type="Gene3D" id="3.30.565.10">
    <property type="entry name" value="Histidine kinase-like ATPase, C-terminal domain"/>
    <property type="match status" value="1"/>
</dbReference>
<evidence type="ECO:0000256" key="9">
    <source>
        <dbReference type="ARBA" id="ARBA00022679"/>
    </source>
</evidence>
<evidence type="ECO:0000256" key="2">
    <source>
        <dbReference type="ARBA" id="ARBA00001966"/>
    </source>
</evidence>
<evidence type="ECO:0000256" key="13">
    <source>
        <dbReference type="ARBA" id="ARBA00022840"/>
    </source>
</evidence>
<feature type="transmembrane region" description="Helical" evidence="20">
    <location>
        <begin position="118"/>
        <end position="138"/>
    </location>
</feature>
<evidence type="ECO:0000256" key="17">
    <source>
        <dbReference type="ARBA" id="ARBA00024827"/>
    </source>
</evidence>
<dbReference type="SMART" id="SM00387">
    <property type="entry name" value="HATPase_c"/>
    <property type="match status" value="1"/>
</dbReference>
<evidence type="ECO:0000256" key="3">
    <source>
        <dbReference type="ARBA" id="ARBA00004496"/>
    </source>
</evidence>
<feature type="transmembrane region" description="Helical" evidence="20">
    <location>
        <begin position="44"/>
        <end position="63"/>
    </location>
</feature>
<evidence type="ECO:0000256" key="20">
    <source>
        <dbReference type="SAM" id="Phobius"/>
    </source>
</evidence>
<gene>
    <name evidence="22" type="ORF">RIL96_05275</name>
</gene>
<keyword evidence="12 22" id="KW-0418">Kinase</keyword>
<keyword evidence="9" id="KW-0808">Transferase</keyword>
<evidence type="ECO:0000256" key="6">
    <source>
        <dbReference type="ARBA" id="ARBA00022485"/>
    </source>
</evidence>
<evidence type="ECO:0000256" key="19">
    <source>
        <dbReference type="SAM" id="Coils"/>
    </source>
</evidence>
<dbReference type="InterPro" id="IPR003594">
    <property type="entry name" value="HATPase_dom"/>
</dbReference>
<dbReference type="InterPro" id="IPR005467">
    <property type="entry name" value="His_kinase_dom"/>
</dbReference>
<sequence length="444" mass="46955">MHSSVRDPLTGPGVLSGLRMSLQVAVGLLLVVGIGRMYTDADALWPGLVPVALFTLLYVLGTVAEERRRRRGSSFPRSLQMGWLFAVTAAWGLLVLHHSDFAWLAFPLFFLHIHLLPLRWGLGAVLVITAVVIVALAYGQDGLQVATVLGPSIGAVCAVVMALAYRTLRRENLAQQQALDELRRTREDLARSQREAGALVERERMARDIHDTLAQGLSSIVLVSRAAVSSLQAGDQATAAARLETVRHTAGENLQEARRLVRVLQTEPGGTAQEAQQEEPVVDRLQALCRRTQLQAEAGGARLSVRLDVQGTVRTLSEEVSSAVLRAVQSSLANVTQHADARTAVVTLSFLDDEVTLDIFDDGRGFDPAAVPVSGASSGASRDSAADAGASDAGALDGSGVGLRVLAQRAAAVGGTVEVESSPGEGTVVALRLPAARGGNTRGR</sequence>
<evidence type="ECO:0000259" key="21">
    <source>
        <dbReference type="PROSITE" id="PS50109"/>
    </source>
</evidence>
<dbReference type="PANTHER" id="PTHR24421:SF10">
    <property type="entry name" value="NITRATE_NITRITE SENSOR PROTEIN NARQ"/>
    <property type="match status" value="1"/>
</dbReference>
<comment type="subcellular location">
    <subcellularLocation>
        <location evidence="3">Cytoplasm</location>
    </subcellularLocation>
</comment>
<name>A0ABU2DR41_9MICC</name>
<accession>A0ABU2DR41</accession>
<evidence type="ECO:0000256" key="16">
    <source>
        <dbReference type="ARBA" id="ARBA00023014"/>
    </source>
</evidence>
<evidence type="ECO:0000256" key="5">
    <source>
        <dbReference type="ARBA" id="ARBA00017322"/>
    </source>
</evidence>
<keyword evidence="14" id="KW-0408">Iron</keyword>
<dbReference type="PANTHER" id="PTHR24421">
    <property type="entry name" value="NITRATE/NITRITE SENSOR PROTEIN NARX-RELATED"/>
    <property type="match status" value="1"/>
</dbReference>
<dbReference type="PROSITE" id="PS50109">
    <property type="entry name" value="HIS_KIN"/>
    <property type="match status" value="1"/>
</dbReference>
<comment type="catalytic activity">
    <reaction evidence="1">
        <text>ATP + protein L-histidine = ADP + protein N-phospho-L-histidine.</text>
        <dbReference type="EC" id="2.7.13.3"/>
    </reaction>
</comment>
<evidence type="ECO:0000256" key="1">
    <source>
        <dbReference type="ARBA" id="ARBA00000085"/>
    </source>
</evidence>
<feature type="transmembrane region" description="Helical" evidence="20">
    <location>
        <begin position="20"/>
        <end position="38"/>
    </location>
</feature>
<feature type="coiled-coil region" evidence="19">
    <location>
        <begin position="165"/>
        <end position="202"/>
    </location>
</feature>
<evidence type="ECO:0000256" key="14">
    <source>
        <dbReference type="ARBA" id="ARBA00023004"/>
    </source>
</evidence>
<organism evidence="22 23">
    <name type="scientific">Nesterenkonia aerolata</name>
    <dbReference type="NCBI Taxonomy" id="3074079"/>
    <lineage>
        <taxon>Bacteria</taxon>
        <taxon>Bacillati</taxon>
        <taxon>Actinomycetota</taxon>
        <taxon>Actinomycetes</taxon>
        <taxon>Micrococcales</taxon>
        <taxon>Micrococcaceae</taxon>
        <taxon>Nesterenkonia</taxon>
    </lineage>
</organism>
<keyword evidence="16" id="KW-0411">Iron-sulfur</keyword>
<keyword evidence="7" id="KW-0963">Cytoplasm</keyword>
<dbReference type="Proteomes" id="UP001251870">
    <property type="component" value="Unassembled WGS sequence"/>
</dbReference>
<feature type="transmembrane region" description="Helical" evidence="20">
    <location>
        <begin position="145"/>
        <end position="165"/>
    </location>
</feature>
<feature type="domain" description="Histidine kinase" evidence="21">
    <location>
        <begin position="324"/>
        <end position="437"/>
    </location>
</feature>
<keyword evidence="20" id="KW-0812">Transmembrane</keyword>
<keyword evidence="20" id="KW-1133">Transmembrane helix</keyword>
<keyword evidence="6" id="KW-0004">4Fe-4S</keyword>
<reference evidence="22 23" key="1">
    <citation type="submission" date="2023-09" db="EMBL/GenBank/DDBJ databases">
        <title>Description of three actinobacteria isolated from air of manufacturing shop in a pharmaceutical factory.</title>
        <authorList>
            <person name="Zhang D.-F."/>
        </authorList>
    </citation>
    <scope>NUCLEOTIDE SEQUENCE [LARGE SCALE GENOMIC DNA]</scope>
    <source>
        <strain evidence="22 23">LY-0111</strain>
    </source>
</reference>
<dbReference type="RefSeq" id="WP_310547971.1">
    <property type="nucleotide sequence ID" value="NZ_JAVKGR010000004.1"/>
</dbReference>
<evidence type="ECO:0000256" key="8">
    <source>
        <dbReference type="ARBA" id="ARBA00022553"/>
    </source>
</evidence>
<dbReference type="InterPro" id="IPR036890">
    <property type="entry name" value="HATPase_C_sf"/>
</dbReference>
<comment type="caution">
    <text evidence="22">The sequence shown here is derived from an EMBL/GenBank/DDBJ whole genome shotgun (WGS) entry which is preliminary data.</text>
</comment>
<keyword evidence="19" id="KW-0175">Coiled coil</keyword>
<evidence type="ECO:0000313" key="23">
    <source>
        <dbReference type="Proteomes" id="UP001251870"/>
    </source>
</evidence>
<keyword evidence="11" id="KW-0547">Nucleotide-binding</keyword>
<dbReference type="InterPro" id="IPR004358">
    <property type="entry name" value="Sig_transdc_His_kin-like_C"/>
</dbReference>
<dbReference type="InterPro" id="IPR050482">
    <property type="entry name" value="Sensor_HK_TwoCompSys"/>
</dbReference>
<dbReference type="InterPro" id="IPR017205">
    <property type="entry name" value="Sig_transdc_His_kinase_ChrS"/>
</dbReference>
<comment type="function">
    <text evidence="17">Member of the two-component regulatory system NreB/NreC involved in the control of dissimilatory nitrate/nitrite reduction in response to oxygen. NreB functions as a direct oxygen sensor histidine kinase which is autophosphorylated, in the absence of oxygen, probably at the conserved histidine residue, and transfers its phosphate group probably to a conserved aspartate residue of NreC. NreB/NreC activates the expression of the nitrate (narGHJI) and nitrite (nir) reductase operons, as well as the putative nitrate transporter gene narT.</text>
</comment>
<keyword evidence="10" id="KW-0479">Metal-binding</keyword>
<evidence type="ECO:0000256" key="4">
    <source>
        <dbReference type="ARBA" id="ARBA00012438"/>
    </source>
</evidence>